<accession>A0A3P1CQM6</accession>
<comment type="caution">
    <text evidence="1">The sequence shown here is derived from an EMBL/GenBank/DDBJ whole genome shotgun (WGS) entry which is preliminary data.</text>
</comment>
<dbReference type="OrthoDB" id="5504491at2"/>
<dbReference type="GO" id="GO:0006281">
    <property type="term" value="P:DNA repair"/>
    <property type="evidence" value="ECO:0007669"/>
    <property type="project" value="TreeGrafter"/>
</dbReference>
<evidence type="ECO:0000313" key="2">
    <source>
        <dbReference type="Proteomes" id="UP000274271"/>
    </source>
</evidence>
<proteinExistence type="predicted"/>
<dbReference type="Proteomes" id="UP000274271">
    <property type="component" value="Unassembled WGS sequence"/>
</dbReference>
<sequence>MKSFQLVVFDMAGTTVRDQHEVEHCFAQAASQTKLIVSDERILAMQGLSKRFVFETLWKEQLGEPTASELKTRVDHSYLLFTEILENHYRTQPVVPTEGCLETFAYLRKNGISIALTTGFYRKVTDIILEKLGWLTGLDEQYVGTSQTIIQVSIASDEVEHGRPQPLMIQKAMRLLNVTDPKRVVNIGDTPSDLLSGQAAQVGLNLGVVNGTHTRSQLETYPHDRFLESLGDLPGILSASAFQSLANGFTL</sequence>
<dbReference type="SFLD" id="SFLDG01129">
    <property type="entry name" value="C1.5:_HAD__Beta-PGM__Phosphata"/>
    <property type="match status" value="1"/>
</dbReference>
<dbReference type="PANTHER" id="PTHR43434:SF19">
    <property type="entry name" value="PHOSPHONOACETALDEHYDE HYDROLASE"/>
    <property type="match status" value="1"/>
</dbReference>
<dbReference type="PANTHER" id="PTHR43434">
    <property type="entry name" value="PHOSPHOGLYCOLATE PHOSPHATASE"/>
    <property type="match status" value="1"/>
</dbReference>
<dbReference type="GO" id="GO:0005829">
    <property type="term" value="C:cytosol"/>
    <property type="evidence" value="ECO:0007669"/>
    <property type="project" value="TreeGrafter"/>
</dbReference>
<dbReference type="Pfam" id="PF00702">
    <property type="entry name" value="Hydrolase"/>
    <property type="match status" value="1"/>
</dbReference>
<dbReference type="Gene3D" id="3.40.50.1000">
    <property type="entry name" value="HAD superfamily/HAD-like"/>
    <property type="match status" value="1"/>
</dbReference>
<dbReference type="EMBL" id="RQJP01000002">
    <property type="protein sequence ID" value="RRB15585.1"/>
    <property type="molecule type" value="Genomic_DNA"/>
</dbReference>
<dbReference type="SUPFAM" id="SSF56784">
    <property type="entry name" value="HAD-like"/>
    <property type="match status" value="1"/>
</dbReference>
<evidence type="ECO:0000313" key="1">
    <source>
        <dbReference type="EMBL" id="RRB15585.1"/>
    </source>
</evidence>
<dbReference type="InterPro" id="IPR023214">
    <property type="entry name" value="HAD_sf"/>
</dbReference>
<dbReference type="RefSeq" id="WP_124907188.1">
    <property type="nucleotide sequence ID" value="NZ_RQJP01000002.1"/>
</dbReference>
<name>A0A3P1CQM6_9BACT</name>
<dbReference type="AlphaFoldDB" id="A0A3P1CQM6"/>
<keyword evidence="2" id="KW-1185">Reference proteome</keyword>
<dbReference type="InterPro" id="IPR050155">
    <property type="entry name" value="HAD-like_hydrolase_sf"/>
</dbReference>
<keyword evidence="1" id="KW-0378">Hydrolase</keyword>
<gene>
    <name evidence="1" type="ORF">EHT87_13785</name>
</gene>
<reference evidence="1 2" key="1">
    <citation type="submission" date="2018-11" db="EMBL/GenBank/DDBJ databases">
        <authorList>
            <person name="Zhou Z."/>
            <person name="Wang G."/>
        </authorList>
    </citation>
    <scope>NUCLEOTIDE SEQUENCE [LARGE SCALE GENOMIC DNA]</scope>
    <source>
        <strain evidence="1 2">KCTC42998</strain>
    </source>
</reference>
<dbReference type="InterPro" id="IPR036412">
    <property type="entry name" value="HAD-like_sf"/>
</dbReference>
<dbReference type="InterPro" id="IPR023198">
    <property type="entry name" value="PGP-like_dom2"/>
</dbReference>
<protein>
    <submittedName>
        <fullName evidence="1">HAD family hydrolase</fullName>
    </submittedName>
</protein>
<dbReference type="SFLD" id="SFLDS00003">
    <property type="entry name" value="Haloacid_Dehalogenase"/>
    <property type="match status" value="1"/>
</dbReference>
<organism evidence="1 2">
    <name type="scientific">Larkinella knui</name>
    <dbReference type="NCBI Taxonomy" id="2025310"/>
    <lineage>
        <taxon>Bacteria</taxon>
        <taxon>Pseudomonadati</taxon>
        <taxon>Bacteroidota</taxon>
        <taxon>Cytophagia</taxon>
        <taxon>Cytophagales</taxon>
        <taxon>Spirosomataceae</taxon>
        <taxon>Larkinella</taxon>
    </lineage>
</organism>
<dbReference type="Gene3D" id="1.10.150.240">
    <property type="entry name" value="Putative phosphatase, domain 2"/>
    <property type="match status" value="1"/>
</dbReference>
<dbReference type="GO" id="GO:0008967">
    <property type="term" value="F:phosphoglycolate phosphatase activity"/>
    <property type="evidence" value="ECO:0007669"/>
    <property type="project" value="TreeGrafter"/>
</dbReference>